<dbReference type="Proteomes" id="UP000199494">
    <property type="component" value="Unassembled WGS sequence"/>
</dbReference>
<dbReference type="InterPro" id="IPR009339">
    <property type="entry name" value="DUF998"/>
</dbReference>
<dbReference type="RefSeq" id="WP_091810851.1">
    <property type="nucleotide sequence ID" value="NZ_CP016353.1"/>
</dbReference>
<dbReference type="OrthoDB" id="3406108at2"/>
<protein>
    <submittedName>
        <fullName evidence="1">Uncharacterized protein</fullName>
    </submittedName>
</protein>
<accession>A0A222VKI2</accession>
<dbReference type="Pfam" id="PF06197">
    <property type="entry name" value="DUF998"/>
    <property type="match status" value="1"/>
</dbReference>
<reference evidence="1 2" key="1">
    <citation type="submission" date="2016-10" db="EMBL/GenBank/DDBJ databases">
        <authorList>
            <person name="de Groot N.N."/>
        </authorList>
    </citation>
    <scope>NUCLEOTIDE SEQUENCE [LARGE SCALE GENOMIC DNA]</scope>
    <source>
        <strain evidence="1 2">CGMCC 4.5506</strain>
    </source>
</reference>
<name>A0A222VKI2_9PSEU</name>
<evidence type="ECO:0000313" key="2">
    <source>
        <dbReference type="Proteomes" id="UP000199494"/>
    </source>
</evidence>
<dbReference type="KEGG" id="pmad:BAY61_04600"/>
<proteinExistence type="predicted"/>
<dbReference type="STRING" id="530584.SAMN05421630_11812"/>
<evidence type="ECO:0000313" key="1">
    <source>
        <dbReference type="EMBL" id="SDE02821.1"/>
    </source>
</evidence>
<sequence>MPPVTHHRPTTLHTVHTLAVALLTIGGVGYLGWLLEFFLETGLSPLSASIDELSAVGQPYRNVFRTAEIIAGAAFVLSVPPLLRLAPVHWQARLTVGAVSVLGVLLVVRGVTAPDCALSSGPVCAQRQEFSAGHHVHHVASVLLSLHYAVGTGTLVLWWHGRWRVRAAVVAGLAALAWLAIIAVEWIVPGSYTGVAVRARAILVGVAIAVGIGYLLTVGKRQGGEWQDSRQ</sequence>
<gene>
    <name evidence="1" type="ORF">SAMN05421630_11812</name>
</gene>
<keyword evidence="2" id="KW-1185">Reference proteome</keyword>
<organism evidence="1 2">
    <name type="scientific">Prauserella marina</name>
    <dbReference type="NCBI Taxonomy" id="530584"/>
    <lineage>
        <taxon>Bacteria</taxon>
        <taxon>Bacillati</taxon>
        <taxon>Actinomycetota</taxon>
        <taxon>Actinomycetes</taxon>
        <taxon>Pseudonocardiales</taxon>
        <taxon>Pseudonocardiaceae</taxon>
        <taxon>Prauserella</taxon>
    </lineage>
</organism>
<dbReference type="EMBL" id="FMZE01000018">
    <property type="protein sequence ID" value="SDE02821.1"/>
    <property type="molecule type" value="Genomic_DNA"/>
</dbReference>
<dbReference type="AlphaFoldDB" id="A0A222VKI2"/>